<evidence type="ECO:0000256" key="1">
    <source>
        <dbReference type="ARBA" id="ARBA00005953"/>
    </source>
</evidence>
<keyword evidence="2" id="KW-0378">Hydrolase</keyword>
<dbReference type="PANTHER" id="PTHR31793:SF27">
    <property type="entry name" value="NOVEL THIOESTERASE SUPERFAMILY DOMAIN AND SAPOSIN A-TYPE DOMAIN CONTAINING PROTEIN (0610012H03RIK)"/>
    <property type="match status" value="1"/>
</dbReference>
<sequence length="146" mass="16392">MSSRSDYRAHRIIPTRWLDNDAYGHVNNVVYYSWFDTAVNAWLIEAGLLDIHHGNPIGLVVETGCKYHRSVAFPESVEAHLRIVRLGNSSVRWEVGLFTAGHDGPAAEGHFVHVYVDRVTRRPSPLPDSWRQVLLPLVVAQGDATP</sequence>
<dbReference type="SUPFAM" id="SSF54637">
    <property type="entry name" value="Thioesterase/thiol ester dehydrase-isomerase"/>
    <property type="match status" value="1"/>
</dbReference>
<dbReference type="RefSeq" id="WP_094475223.1">
    <property type="nucleotide sequence ID" value="NZ_NOXT01000126.1"/>
</dbReference>
<dbReference type="Pfam" id="PF13279">
    <property type="entry name" value="4HBT_2"/>
    <property type="match status" value="1"/>
</dbReference>
<name>A0A255Y421_9SPHN</name>
<dbReference type="Proteomes" id="UP000216991">
    <property type="component" value="Unassembled WGS sequence"/>
</dbReference>
<dbReference type="InterPro" id="IPR029069">
    <property type="entry name" value="HotDog_dom_sf"/>
</dbReference>
<evidence type="ECO:0000313" key="4">
    <source>
        <dbReference type="Proteomes" id="UP000216991"/>
    </source>
</evidence>
<keyword evidence="4" id="KW-1185">Reference proteome</keyword>
<dbReference type="EMBL" id="NOXT01000126">
    <property type="protein sequence ID" value="OYQ24007.1"/>
    <property type="molecule type" value="Genomic_DNA"/>
</dbReference>
<comment type="similarity">
    <text evidence="1">Belongs to the 4-hydroxybenzoyl-CoA thioesterase family.</text>
</comment>
<organism evidence="3 4">
    <name type="scientific">Sandarakinorhabdus cyanobacteriorum</name>
    <dbReference type="NCBI Taxonomy" id="1981098"/>
    <lineage>
        <taxon>Bacteria</taxon>
        <taxon>Pseudomonadati</taxon>
        <taxon>Pseudomonadota</taxon>
        <taxon>Alphaproteobacteria</taxon>
        <taxon>Sphingomonadales</taxon>
        <taxon>Sphingosinicellaceae</taxon>
        <taxon>Sandarakinorhabdus</taxon>
    </lineage>
</organism>
<accession>A0A255Y421</accession>
<dbReference type="CDD" id="cd00586">
    <property type="entry name" value="4HBT"/>
    <property type="match status" value="1"/>
</dbReference>
<protein>
    <submittedName>
        <fullName evidence="3">Thioesterase</fullName>
    </submittedName>
</protein>
<dbReference type="AlphaFoldDB" id="A0A255Y421"/>
<reference evidence="3 4" key="1">
    <citation type="submission" date="2017-07" db="EMBL/GenBank/DDBJ databases">
        <title>Sandarakinorhabdus cyanobacteriorum sp. nov., a novel bacterium isolated from cyanobacterial aggregates in a eutrophic lake.</title>
        <authorList>
            <person name="Cai H."/>
        </authorList>
    </citation>
    <scope>NUCLEOTIDE SEQUENCE [LARGE SCALE GENOMIC DNA]</scope>
    <source>
        <strain evidence="3 4">TH057</strain>
    </source>
</reference>
<dbReference type="InterPro" id="IPR050563">
    <property type="entry name" value="4-hydroxybenzoyl-CoA_TE"/>
</dbReference>
<comment type="caution">
    <text evidence="3">The sequence shown here is derived from an EMBL/GenBank/DDBJ whole genome shotgun (WGS) entry which is preliminary data.</text>
</comment>
<dbReference type="PANTHER" id="PTHR31793">
    <property type="entry name" value="4-HYDROXYBENZOYL-COA THIOESTERASE FAMILY MEMBER"/>
    <property type="match status" value="1"/>
</dbReference>
<dbReference type="OrthoDB" id="9799036at2"/>
<proteinExistence type="inferred from homology"/>
<evidence type="ECO:0000313" key="3">
    <source>
        <dbReference type="EMBL" id="OYQ24007.1"/>
    </source>
</evidence>
<dbReference type="Gene3D" id="3.10.129.10">
    <property type="entry name" value="Hotdog Thioesterase"/>
    <property type="match status" value="1"/>
</dbReference>
<gene>
    <name evidence="3" type="ORF">CHU93_16390</name>
</gene>
<dbReference type="GO" id="GO:0047617">
    <property type="term" value="F:fatty acyl-CoA hydrolase activity"/>
    <property type="evidence" value="ECO:0007669"/>
    <property type="project" value="TreeGrafter"/>
</dbReference>
<evidence type="ECO:0000256" key="2">
    <source>
        <dbReference type="ARBA" id="ARBA00022801"/>
    </source>
</evidence>